<name>A0A3M2JJY6_9CELL</name>
<proteinExistence type="predicted"/>
<keyword evidence="2" id="KW-1185">Reference proteome</keyword>
<dbReference type="AlphaFoldDB" id="A0A3M2JJY6"/>
<organism evidence="1 2">
    <name type="scientific">Cellulomonas triticagri</name>
    <dbReference type="NCBI Taxonomy" id="2483352"/>
    <lineage>
        <taxon>Bacteria</taxon>
        <taxon>Bacillati</taxon>
        <taxon>Actinomycetota</taxon>
        <taxon>Actinomycetes</taxon>
        <taxon>Micrococcales</taxon>
        <taxon>Cellulomonadaceae</taxon>
        <taxon>Cellulomonas</taxon>
    </lineage>
</organism>
<comment type="caution">
    <text evidence="1">The sequence shown here is derived from an EMBL/GenBank/DDBJ whole genome shotgun (WGS) entry which is preliminary data.</text>
</comment>
<sequence length="60" mass="6591">MYAIEYVDPDGRAVRELVAARHRITRGGVTYAWTGGGHKIGAGYPPRLGDDGMIWTYVPV</sequence>
<accession>A0A3M2JJY6</accession>
<evidence type="ECO:0000313" key="2">
    <source>
        <dbReference type="Proteomes" id="UP000269289"/>
    </source>
</evidence>
<reference evidence="1 2" key="1">
    <citation type="submission" date="2018-10" db="EMBL/GenBank/DDBJ databases">
        <title>Isolation, diversity and antifungal activity of actinobacteria from wheat.</title>
        <authorList>
            <person name="Han C."/>
        </authorList>
    </citation>
    <scope>NUCLEOTIDE SEQUENCE [LARGE SCALE GENOMIC DNA]</scope>
    <source>
        <strain evidence="1 2">NEAU-YY56</strain>
    </source>
</reference>
<evidence type="ECO:0000313" key="1">
    <source>
        <dbReference type="EMBL" id="RMI12516.1"/>
    </source>
</evidence>
<dbReference type="Proteomes" id="UP000269289">
    <property type="component" value="Unassembled WGS sequence"/>
</dbReference>
<protein>
    <submittedName>
        <fullName evidence="1">Uncharacterized protein</fullName>
    </submittedName>
</protein>
<dbReference type="RefSeq" id="WP_122148987.1">
    <property type="nucleotide sequence ID" value="NZ_RFFI01000036.1"/>
</dbReference>
<dbReference type="EMBL" id="RFFI01000036">
    <property type="protein sequence ID" value="RMI12516.1"/>
    <property type="molecule type" value="Genomic_DNA"/>
</dbReference>
<gene>
    <name evidence="1" type="ORF">EBM89_08380</name>
</gene>